<comment type="cofactor">
    <cofactor evidence="1">
        <name>Mg(2+)</name>
        <dbReference type="ChEBI" id="CHEBI:18420"/>
    </cofactor>
</comment>
<organism evidence="5 6">
    <name type="scientific">Fibrella aestuarina BUZ 2</name>
    <dbReference type="NCBI Taxonomy" id="1166018"/>
    <lineage>
        <taxon>Bacteria</taxon>
        <taxon>Pseudomonadati</taxon>
        <taxon>Bacteroidota</taxon>
        <taxon>Cytophagia</taxon>
        <taxon>Cytophagales</taxon>
        <taxon>Spirosomataceae</taxon>
        <taxon>Fibrella</taxon>
    </lineage>
</organism>
<gene>
    <name evidence="5" type="ORF">FAES_2481</name>
</gene>
<dbReference type="Proteomes" id="UP000011058">
    <property type="component" value="Chromosome"/>
</dbReference>
<reference evidence="5 6" key="1">
    <citation type="journal article" date="2012" name="J. Bacteriol.">
        <title>Genome Sequence of Fibrella aestuarina BUZ 2T, a Filamentous Marine Bacterium.</title>
        <authorList>
            <person name="Filippini M."/>
            <person name="Qi W."/>
            <person name="Blom J."/>
            <person name="Goesmann A."/>
            <person name="Smits T.H."/>
            <person name="Bagheri H.C."/>
        </authorList>
    </citation>
    <scope>NUCLEOTIDE SEQUENCE [LARGE SCALE GENOMIC DNA]</scope>
    <source>
        <strain evidence="6">BUZ 2T</strain>
    </source>
</reference>
<dbReference type="SFLD" id="SFLDG01129">
    <property type="entry name" value="C1.5:_HAD__Beta-PGM__Phosphata"/>
    <property type="match status" value="1"/>
</dbReference>
<dbReference type="EMBL" id="HE796683">
    <property type="protein sequence ID" value="CCH00490.1"/>
    <property type="molecule type" value="Genomic_DNA"/>
</dbReference>
<dbReference type="OrthoDB" id="9803907at2"/>
<evidence type="ECO:0000256" key="1">
    <source>
        <dbReference type="ARBA" id="ARBA00001946"/>
    </source>
</evidence>
<dbReference type="STRING" id="1166018.FAES_2481"/>
<dbReference type="PANTHER" id="PTHR46470:SF2">
    <property type="entry name" value="GLYCERALDEHYDE 3-PHOSPHATE PHOSPHATASE"/>
    <property type="match status" value="1"/>
</dbReference>
<dbReference type="InterPro" id="IPR006439">
    <property type="entry name" value="HAD-SF_hydro_IA"/>
</dbReference>
<keyword evidence="4" id="KW-0460">Magnesium</keyword>
<dbReference type="eggNOG" id="COG1011">
    <property type="taxonomic scope" value="Bacteria"/>
</dbReference>
<dbReference type="AlphaFoldDB" id="I0K8N7"/>
<dbReference type="HOGENOM" id="CLU_1189188_0_0_10"/>
<evidence type="ECO:0000256" key="2">
    <source>
        <dbReference type="ARBA" id="ARBA00022723"/>
    </source>
</evidence>
<sequence>MPPRFIDQFDVLLFDLMDTLMFGGNRFSADEDYARTYRQLGGTYLSDRVVQQVIHDTWCRMSDHYGDPAYYDNFRPADQYIAETLAAMGLPPTDLARLHDVFARHELGHVPDGHCQALRQLAQTHRLGLVSNLWSGKTLFVDAFTQCGIHDLFEHLVFSSDHSSIKPAPTLFRLVLGTLGVAPQQALFIGDSVERDVVGAASLGMQAVLVTGTREATSRVRDNLYKGKTVTDICALLG</sequence>
<proteinExistence type="predicted"/>
<dbReference type="InterPro" id="IPR036412">
    <property type="entry name" value="HAD-like_sf"/>
</dbReference>
<dbReference type="NCBIfam" id="TIGR01509">
    <property type="entry name" value="HAD-SF-IA-v3"/>
    <property type="match status" value="1"/>
</dbReference>
<dbReference type="SFLD" id="SFLDS00003">
    <property type="entry name" value="Haloacid_Dehalogenase"/>
    <property type="match status" value="1"/>
</dbReference>
<dbReference type="PRINTS" id="PR00413">
    <property type="entry name" value="HADHALOGNASE"/>
</dbReference>
<dbReference type="RefSeq" id="WP_015331589.1">
    <property type="nucleotide sequence ID" value="NC_020054.1"/>
</dbReference>
<dbReference type="GO" id="GO:0044281">
    <property type="term" value="P:small molecule metabolic process"/>
    <property type="evidence" value="ECO:0007669"/>
    <property type="project" value="UniProtKB-ARBA"/>
</dbReference>
<dbReference type="SUPFAM" id="SSF56784">
    <property type="entry name" value="HAD-like"/>
    <property type="match status" value="1"/>
</dbReference>
<dbReference type="NCBIfam" id="TIGR01549">
    <property type="entry name" value="HAD-SF-IA-v1"/>
    <property type="match status" value="1"/>
</dbReference>
<dbReference type="GO" id="GO:0016791">
    <property type="term" value="F:phosphatase activity"/>
    <property type="evidence" value="ECO:0007669"/>
    <property type="project" value="TreeGrafter"/>
</dbReference>
<dbReference type="Pfam" id="PF00702">
    <property type="entry name" value="Hydrolase"/>
    <property type="match status" value="1"/>
</dbReference>
<dbReference type="GO" id="GO:0046872">
    <property type="term" value="F:metal ion binding"/>
    <property type="evidence" value="ECO:0007669"/>
    <property type="project" value="UniProtKB-KW"/>
</dbReference>
<keyword evidence="3 5" id="KW-0378">Hydrolase</keyword>
<dbReference type="InterPro" id="IPR051400">
    <property type="entry name" value="HAD-like_hydrolase"/>
</dbReference>
<evidence type="ECO:0000313" key="6">
    <source>
        <dbReference type="Proteomes" id="UP000011058"/>
    </source>
</evidence>
<evidence type="ECO:0000256" key="4">
    <source>
        <dbReference type="ARBA" id="ARBA00022842"/>
    </source>
</evidence>
<dbReference type="PANTHER" id="PTHR46470">
    <property type="entry name" value="N-ACYLNEURAMINATE-9-PHOSPHATASE"/>
    <property type="match status" value="1"/>
</dbReference>
<evidence type="ECO:0000313" key="5">
    <source>
        <dbReference type="EMBL" id="CCH00490.1"/>
    </source>
</evidence>
<evidence type="ECO:0000256" key="3">
    <source>
        <dbReference type="ARBA" id="ARBA00022801"/>
    </source>
</evidence>
<dbReference type="Gene3D" id="3.40.50.1000">
    <property type="entry name" value="HAD superfamily/HAD-like"/>
    <property type="match status" value="1"/>
</dbReference>
<dbReference type="KEGG" id="fae:FAES_2481"/>
<name>I0K8N7_9BACT</name>
<accession>I0K8N7</accession>
<protein>
    <submittedName>
        <fullName evidence="5">Putative hydrolase of the HAD superfamily</fullName>
    </submittedName>
</protein>
<keyword evidence="6" id="KW-1185">Reference proteome</keyword>
<keyword evidence="2" id="KW-0479">Metal-binding</keyword>
<dbReference type="InterPro" id="IPR023214">
    <property type="entry name" value="HAD_sf"/>
</dbReference>